<dbReference type="EMBL" id="QNRK01000039">
    <property type="protein sequence ID" value="RBP04562.1"/>
    <property type="molecule type" value="Genomic_DNA"/>
</dbReference>
<dbReference type="AlphaFoldDB" id="A0A366EQ72"/>
<dbReference type="Proteomes" id="UP000253529">
    <property type="component" value="Unassembled WGS sequence"/>
</dbReference>
<protein>
    <recommendedName>
        <fullName evidence="3">PIN domain-containing protein</fullName>
    </recommendedName>
</protein>
<reference evidence="1 2" key="1">
    <citation type="submission" date="2018-06" db="EMBL/GenBank/DDBJ databases">
        <title>Genomic Encyclopedia of Type Strains, Phase IV (KMG-IV): sequencing the most valuable type-strain genomes for metagenomic binning, comparative biology and taxonomic classification.</title>
        <authorList>
            <person name="Goeker M."/>
        </authorList>
    </citation>
    <scope>NUCLEOTIDE SEQUENCE [LARGE SCALE GENOMIC DNA]</scope>
    <source>
        <strain evidence="1 2">DSM 24875</strain>
    </source>
</reference>
<dbReference type="RefSeq" id="WP_210209043.1">
    <property type="nucleotide sequence ID" value="NZ_QNRK01000039.1"/>
</dbReference>
<keyword evidence="2" id="KW-1185">Reference proteome</keyword>
<sequence>MKFWDASAIVPLLVEEAGTELVTALLARDPGGCGVTPRGLCALALSVASIPARWH</sequence>
<comment type="caution">
    <text evidence="1">The sequence shown here is derived from an EMBL/GenBank/DDBJ whole genome shotgun (WGS) entry which is preliminary data.</text>
</comment>
<evidence type="ECO:0000313" key="1">
    <source>
        <dbReference type="EMBL" id="RBP04562.1"/>
    </source>
</evidence>
<proteinExistence type="predicted"/>
<evidence type="ECO:0008006" key="3">
    <source>
        <dbReference type="Google" id="ProtNLM"/>
    </source>
</evidence>
<evidence type="ECO:0000313" key="2">
    <source>
        <dbReference type="Proteomes" id="UP000253529"/>
    </source>
</evidence>
<organism evidence="1 2">
    <name type="scientific">Roseiarcus fermentans</name>
    <dbReference type="NCBI Taxonomy" id="1473586"/>
    <lineage>
        <taxon>Bacteria</taxon>
        <taxon>Pseudomonadati</taxon>
        <taxon>Pseudomonadota</taxon>
        <taxon>Alphaproteobacteria</taxon>
        <taxon>Hyphomicrobiales</taxon>
        <taxon>Roseiarcaceae</taxon>
        <taxon>Roseiarcus</taxon>
    </lineage>
</organism>
<gene>
    <name evidence="1" type="ORF">DFR50_13939</name>
</gene>
<name>A0A366EQ72_9HYPH</name>
<accession>A0A366EQ72</accession>